<gene>
    <name evidence="3" type="ORF">DUE52_21465</name>
</gene>
<dbReference type="AlphaFoldDB" id="A0A368JI88"/>
<organism evidence="3 4">
    <name type="scientific">Larkinella punicea</name>
    <dbReference type="NCBI Taxonomy" id="2315727"/>
    <lineage>
        <taxon>Bacteria</taxon>
        <taxon>Pseudomonadati</taxon>
        <taxon>Bacteroidota</taxon>
        <taxon>Cytophagia</taxon>
        <taxon>Cytophagales</taxon>
        <taxon>Spirosomataceae</taxon>
        <taxon>Larkinella</taxon>
    </lineage>
</organism>
<evidence type="ECO:0000259" key="2">
    <source>
        <dbReference type="Pfam" id="PF06439"/>
    </source>
</evidence>
<dbReference type="RefSeq" id="WP_114408111.1">
    <property type="nucleotide sequence ID" value="NZ_QOWE01000019.1"/>
</dbReference>
<dbReference type="SUPFAM" id="SSF49899">
    <property type="entry name" value="Concanavalin A-like lectins/glucanases"/>
    <property type="match status" value="1"/>
</dbReference>
<comment type="caution">
    <text evidence="3">The sequence shown here is derived from an EMBL/GenBank/DDBJ whole genome shotgun (WGS) entry which is preliminary data.</text>
</comment>
<accession>A0A368JI88</accession>
<dbReference type="EMBL" id="QOWE01000019">
    <property type="protein sequence ID" value="RCR67377.1"/>
    <property type="molecule type" value="Genomic_DNA"/>
</dbReference>
<dbReference type="OrthoDB" id="259356at2"/>
<feature type="signal peptide" evidence="1">
    <location>
        <begin position="1"/>
        <end position="23"/>
    </location>
</feature>
<proteinExistence type="predicted"/>
<dbReference type="InterPro" id="IPR010496">
    <property type="entry name" value="AL/BT2_dom"/>
</dbReference>
<keyword evidence="1" id="KW-0732">Signal</keyword>
<sequence length="267" mass="29510">MRGLNFSVLVVIIALLVATGDAAAQSARSKTVKLFNGKNLKGWYVFIEKRGRENDVKKVFTVHDGLIHVSGEEYGSIITNEEYENYTLTVEFKWGDRTYAPREDRARDNGILLHSTGPDGGYRGIWMRSIECQLIEGGSGDFLVVGDGSENYALTATVAPKQEGRGNVYSPSGTPLTIHSGRIDWFDRDPAWKDVKGFRGAKDIEKPLGAWNTMVCVAEGDTVSIYLNGTLVNQATQVKPAKGRIQIQSEGAELFVRKVELAPLRRK</sequence>
<dbReference type="Gene3D" id="2.60.120.560">
    <property type="entry name" value="Exo-inulinase, domain 1"/>
    <property type="match status" value="1"/>
</dbReference>
<dbReference type="Proteomes" id="UP000253383">
    <property type="component" value="Unassembled WGS sequence"/>
</dbReference>
<evidence type="ECO:0000313" key="4">
    <source>
        <dbReference type="Proteomes" id="UP000253383"/>
    </source>
</evidence>
<feature type="chain" id="PRO_5017026977" evidence="1">
    <location>
        <begin position="24"/>
        <end position="267"/>
    </location>
</feature>
<evidence type="ECO:0000313" key="3">
    <source>
        <dbReference type="EMBL" id="RCR67377.1"/>
    </source>
</evidence>
<reference evidence="3 4" key="1">
    <citation type="submission" date="2018-07" db="EMBL/GenBank/DDBJ databases">
        <title>Genome analysis of Larkinella rosea.</title>
        <authorList>
            <person name="Zhou Z."/>
            <person name="Wang G."/>
        </authorList>
    </citation>
    <scope>NUCLEOTIDE SEQUENCE [LARGE SCALE GENOMIC DNA]</scope>
    <source>
        <strain evidence="4">zzj9</strain>
    </source>
</reference>
<dbReference type="Pfam" id="PF06439">
    <property type="entry name" value="3keto-disac_hyd"/>
    <property type="match status" value="1"/>
</dbReference>
<name>A0A368JI88_9BACT</name>
<protein>
    <submittedName>
        <fullName evidence="3">DUF1080 domain-containing protein</fullName>
    </submittedName>
</protein>
<dbReference type="GO" id="GO:0005975">
    <property type="term" value="P:carbohydrate metabolic process"/>
    <property type="evidence" value="ECO:0007669"/>
    <property type="project" value="UniProtKB-ARBA"/>
</dbReference>
<evidence type="ECO:0000256" key="1">
    <source>
        <dbReference type="SAM" id="SignalP"/>
    </source>
</evidence>
<feature type="domain" description="3-keto-alpha-glucoside-1,2-lyase/3-keto-2-hydroxy-glucal hydratase" evidence="2">
    <location>
        <begin position="32"/>
        <end position="261"/>
    </location>
</feature>
<keyword evidence="4" id="KW-1185">Reference proteome</keyword>
<dbReference type="GO" id="GO:0004553">
    <property type="term" value="F:hydrolase activity, hydrolyzing O-glycosyl compounds"/>
    <property type="evidence" value="ECO:0007669"/>
    <property type="project" value="UniProtKB-ARBA"/>
</dbReference>
<dbReference type="InterPro" id="IPR013320">
    <property type="entry name" value="ConA-like_dom_sf"/>
</dbReference>